<organism evidence="3 4">
    <name type="scientific">Emticicia aquatilis</name>
    <dbReference type="NCBI Taxonomy" id="1537369"/>
    <lineage>
        <taxon>Bacteria</taxon>
        <taxon>Pseudomonadati</taxon>
        <taxon>Bacteroidota</taxon>
        <taxon>Cytophagia</taxon>
        <taxon>Cytophagales</taxon>
        <taxon>Leadbetterellaceae</taxon>
        <taxon>Emticicia</taxon>
    </lineage>
</organism>
<protein>
    <submittedName>
        <fullName evidence="3">Uncharacterized protein</fullName>
    </submittedName>
</protein>
<gene>
    <name evidence="3" type="ORF">GCM10011514_50080</name>
</gene>
<keyword evidence="1" id="KW-0175">Coiled coil</keyword>
<evidence type="ECO:0000313" key="3">
    <source>
        <dbReference type="EMBL" id="GGD80088.1"/>
    </source>
</evidence>
<dbReference type="EMBL" id="BMKK01000016">
    <property type="protein sequence ID" value="GGD80088.1"/>
    <property type="molecule type" value="Genomic_DNA"/>
</dbReference>
<feature type="signal peptide" evidence="2">
    <location>
        <begin position="1"/>
        <end position="19"/>
    </location>
</feature>
<dbReference type="Proteomes" id="UP000609064">
    <property type="component" value="Unassembled WGS sequence"/>
</dbReference>
<name>A0A916Z8B7_9BACT</name>
<evidence type="ECO:0000256" key="1">
    <source>
        <dbReference type="SAM" id="Coils"/>
    </source>
</evidence>
<reference evidence="3" key="2">
    <citation type="submission" date="2020-09" db="EMBL/GenBank/DDBJ databases">
        <authorList>
            <person name="Sun Q."/>
            <person name="Zhou Y."/>
        </authorList>
    </citation>
    <scope>NUCLEOTIDE SEQUENCE</scope>
    <source>
        <strain evidence="3">CGMCC 1.15958</strain>
    </source>
</reference>
<comment type="caution">
    <text evidence="3">The sequence shown here is derived from an EMBL/GenBank/DDBJ whole genome shotgun (WGS) entry which is preliminary data.</text>
</comment>
<keyword evidence="2" id="KW-0732">Signal</keyword>
<dbReference type="PROSITE" id="PS51257">
    <property type="entry name" value="PROKAR_LIPOPROTEIN"/>
    <property type="match status" value="1"/>
</dbReference>
<feature type="chain" id="PRO_5037596053" evidence="2">
    <location>
        <begin position="20"/>
        <end position="93"/>
    </location>
</feature>
<dbReference type="RefSeq" id="WP_188770682.1">
    <property type="nucleotide sequence ID" value="NZ_BMKK01000016.1"/>
</dbReference>
<keyword evidence="4" id="KW-1185">Reference proteome</keyword>
<evidence type="ECO:0000256" key="2">
    <source>
        <dbReference type="SAM" id="SignalP"/>
    </source>
</evidence>
<proteinExistence type="predicted"/>
<reference evidence="3" key="1">
    <citation type="journal article" date="2014" name="Int. J. Syst. Evol. Microbiol.">
        <title>Complete genome sequence of Corynebacterium casei LMG S-19264T (=DSM 44701T), isolated from a smear-ripened cheese.</title>
        <authorList>
            <consortium name="US DOE Joint Genome Institute (JGI-PGF)"/>
            <person name="Walter F."/>
            <person name="Albersmeier A."/>
            <person name="Kalinowski J."/>
            <person name="Ruckert C."/>
        </authorList>
    </citation>
    <scope>NUCLEOTIDE SEQUENCE</scope>
    <source>
        <strain evidence="3">CGMCC 1.15958</strain>
    </source>
</reference>
<dbReference type="AlphaFoldDB" id="A0A916Z8B7"/>
<feature type="coiled-coil region" evidence="1">
    <location>
        <begin position="27"/>
        <end position="58"/>
    </location>
</feature>
<accession>A0A916Z8B7</accession>
<sequence>MKKTIIVAAIFAFTIIVGACSSPTQKVEEAKTEVVEANNELDDANAEYMSDMAKYKAETADKIAANEVIIKDFNARIASQKKDAQVEYKQKVA</sequence>
<evidence type="ECO:0000313" key="4">
    <source>
        <dbReference type="Proteomes" id="UP000609064"/>
    </source>
</evidence>